<dbReference type="PANTHER" id="PTHR34371">
    <property type="entry name" value="OS01G0551000 PROTEIN"/>
    <property type="match status" value="1"/>
</dbReference>
<feature type="compositionally biased region" description="Polar residues" evidence="1">
    <location>
        <begin position="888"/>
        <end position="903"/>
    </location>
</feature>
<organism evidence="2">
    <name type="scientific">Physcomitrium patens</name>
    <name type="common">Spreading-leaved earth moss</name>
    <name type="synonym">Physcomitrella patens</name>
    <dbReference type="NCBI Taxonomy" id="3218"/>
    <lineage>
        <taxon>Eukaryota</taxon>
        <taxon>Viridiplantae</taxon>
        <taxon>Streptophyta</taxon>
        <taxon>Embryophyta</taxon>
        <taxon>Bryophyta</taxon>
        <taxon>Bryophytina</taxon>
        <taxon>Bryopsida</taxon>
        <taxon>Funariidae</taxon>
        <taxon>Funariales</taxon>
        <taxon>Funariaceae</taxon>
        <taxon>Physcomitrium</taxon>
    </lineage>
</organism>
<feature type="region of interest" description="Disordered" evidence="1">
    <location>
        <begin position="871"/>
        <end position="914"/>
    </location>
</feature>
<feature type="region of interest" description="Disordered" evidence="1">
    <location>
        <begin position="278"/>
        <end position="298"/>
    </location>
</feature>
<dbReference type="PANTHER" id="PTHR34371:SF26">
    <property type="entry name" value="DUF4005 DOMAIN-CONTAINING PROTEIN"/>
    <property type="match status" value="1"/>
</dbReference>
<sequence length="1051" mass="115609">MGTRREKDKSSSSSNQRKIVFVRKEAVRKNEGHVWSDADAGRLNATSKKFSLLDFPTLLENDSHLNSRGRHGRSDVGVDVKLEEVDSRWPQDSIETANWANSFRFELDRQDVHKMQAILGGDVHKSRRNSVDQHLTDNRSGSFQLKSDFEEVSEKEYGHLKPPRQLEKSHGSFRSSPCATADASCEGGEDCSNESHVKAPNSLRMAVSVPNPPGRGTILRRLCDLKTQWSTPRVMLDDEVSYNNEMAVERDNLRHRLKSSLLLLKNDNVGHSVSSSLVMKEHSVSRQSKSSPQEDALGELDIMPISVNRKMLGCDSSASGLSGGISCRLAQEQSTTPTSTRFKPASMQGQSTTPRSVRSRNGSIQEQIVSIQKRSLATPCNINDPTPYDTPYLSAAIPFKWEEEPGKPKSIDATANRALSDKSPLESMKVSNFTKIQLDRLQKDDENLRGSPDGGSSNGDEGCIYSHRFYGRGVSFGHSRQTSMGLSSRSHGSKEPLIDLDGSAAAKFLVEQYDTPINTPSRLSSSPTVAVPFDWEYAPGKSKIETSFPTASPCILQLPPRLAVPYYHTTESFSRELRVSHPEFAGFFASCLTASSPVLKQSDRAFFQYASSKSLPPRVPQTVSPSDQRRRRHGFLSRCISTPLEGCQMRLTKSFNDSVLYPNSSDKSFGDAFSTPGSPGLKPKSLLSSETKRFPTWAQKGSHHNAPSSPTSILCGPEGSSSQTSTSASNNFFSGDLGEFTRDPIRSASQSASKSSSSHESIEEDFVESENSSCNALPNQHSAYHHSEADSFRKVPYSYRTRGSSDAGNKSFDKQRSQKHQGTAHNPEVWSPEVGKYFQFLKLNDAAATTASTSAEDNSCLLDKRTAPTSSGYLNCEGEPLPPKHSATRQSVPLQASEKSSALESPKRPSRLPYTMPSVAEQILASCTESTKRQLIQDLSPRLLRQYSGRKPSSSQDFSANAYNHSRAERHTILSNGLEEASPSPAYAAALDLLSPAANHIAQRWKGKESPLKASLGKPRRRVRFLTTTSQVDGAHAHIPRWAGPYNVSVY</sequence>
<evidence type="ECO:0000256" key="1">
    <source>
        <dbReference type="SAM" id="MobiDB-lite"/>
    </source>
</evidence>
<dbReference type="Gramene" id="Pp3c6_11170V3.1">
    <property type="protein sequence ID" value="Pp3c6_11170V3.1"/>
    <property type="gene ID" value="Pp3c6_11170"/>
</dbReference>
<evidence type="ECO:0000313" key="2">
    <source>
        <dbReference type="EMBL" id="PNR52435.1"/>
    </source>
</evidence>
<gene>
    <name evidence="3" type="primary">LOC112283781</name>
    <name evidence="2" type="ORF">PHYPA_008809</name>
</gene>
<feature type="compositionally biased region" description="Polar residues" evidence="1">
    <location>
        <begin position="769"/>
        <end position="782"/>
    </location>
</feature>
<name>A0A2K1KF83_PHYPA</name>
<dbReference type="GeneID" id="112283781"/>
<dbReference type="AlphaFoldDB" id="A0A2K1KF83"/>
<dbReference type="EnsemblPlants" id="Pp3c6_11170V3.1">
    <property type="protein sequence ID" value="Pp3c6_11170V3.1"/>
    <property type="gene ID" value="Pp3c6_11170"/>
</dbReference>
<dbReference type="Proteomes" id="UP000006727">
    <property type="component" value="Chromosome 6"/>
</dbReference>
<evidence type="ECO:0000313" key="3">
    <source>
        <dbReference type="EnsemblPlants" id="Pp3c6_11170V3.1"/>
    </source>
</evidence>
<dbReference type="RefSeq" id="XP_073390918.1">
    <property type="nucleotide sequence ID" value="XM_073534817.1"/>
</dbReference>
<proteinExistence type="predicted"/>
<reference evidence="2 4" key="2">
    <citation type="journal article" date="2018" name="Plant J.">
        <title>The Physcomitrella patens chromosome-scale assembly reveals moss genome structure and evolution.</title>
        <authorList>
            <person name="Lang D."/>
            <person name="Ullrich K.K."/>
            <person name="Murat F."/>
            <person name="Fuchs J."/>
            <person name="Jenkins J."/>
            <person name="Haas F.B."/>
            <person name="Piednoel M."/>
            <person name="Gundlach H."/>
            <person name="Van Bel M."/>
            <person name="Meyberg R."/>
            <person name="Vives C."/>
            <person name="Morata J."/>
            <person name="Symeonidi A."/>
            <person name="Hiss M."/>
            <person name="Muchero W."/>
            <person name="Kamisugi Y."/>
            <person name="Saleh O."/>
            <person name="Blanc G."/>
            <person name="Decker E.L."/>
            <person name="van Gessel N."/>
            <person name="Grimwood J."/>
            <person name="Hayes R.D."/>
            <person name="Graham S.W."/>
            <person name="Gunter L.E."/>
            <person name="McDaniel S.F."/>
            <person name="Hoernstein S.N.W."/>
            <person name="Larsson A."/>
            <person name="Li F.W."/>
            <person name="Perroud P.F."/>
            <person name="Phillips J."/>
            <person name="Ranjan P."/>
            <person name="Rokshar D.S."/>
            <person name="Rothfels C.J."/>
            <person name="Schneider L."/>
            <person name="Shu S."/>
            <person name="Stevenson D.W."/>
            <person name="Thummler F."/>
            <person name="Tillich M."/>
            <person name="Villarreal Aguilar J.C."/>
            <person name="Widiez T."/>
            <person name="Wong G.K."/>
            <person name="Wymore A."/>
            <person name="Zhang Y."/>
            <person name="Zimmer A.D."/>
            <person name="Quatrano R.S."/>
            <person name="Mayer K.F.X."/>
            <person name="Goodstein D."/>
            <person name="Casacuberta J.M."/>
            <person name="Vandepoele K."/>
            <person name="Reski R."/>
            <person name="Cuming A.C."/>
            <person name="Tuskan G.A."/>
            <person name="Maumus F."/>
            <person name="Salse J."/>
            <person name="Schmutz J."/>
            <person name="Rensing S.A."/>
        </authorList>
    </citation>
    <scope>NUCLEOTIDE SEQUENCE [LARGE SCALE GENOMIC DNA]</scope>
    <source>
        <strain evidence="3 4">cv. Gransden 2004</strain>
    </source>
</reference>
<protein>
    <submittedName>
        <fullName evidence="2 3">Uncharacterized protein</fullName>
    </submittedName>
</protein>
<feature type="region of interest" description="Disordered" evidence="1">
    <location>
        <begin position="697"/>
        <end position="829"/>
    </location>
</feature>
<feature type="compositionally biased region" description="Low complexity" evidence="1">
    <location>
        <begin position="720"/>
        <end position="734"/>
    </location>
</feature>
<reference evidence="3" key="3">
    <citation type="submission" date="2020-12" db="UniProtKB">
        <authorList>
            <consortium name="EnsemblPlants"/>
        </authorList>
    </citation>
    <scope>IDENTIFICATION</scope>
</reference>
<feature type="region of interest" description="Disordered" evidence="1">
    <location>
        <begin position="331"/>
        <end position="363"/>
    </location>
</feature>
<keyword evidence="4" id="KW-1185">Reference proteome</keyword>
<dbReference type="PaxDb" id="3218-PP1S113_82V6.1"/>
<dbReference type="EMBL" id="ABEU02000006">
    <property type="protein sequence ID" value="PNR52435.1"/>
    <property type="molecule type" value="Genomic_DNA"/>
</dbReference>
<feature type="compositionally biased region" description="Low complexity" evidence="1">
    <location>
        <begin position="747"/>
        <end position="759"/>
    </location>
</feature>
<accession>A0A2K1KF83</accession>
<reference evidence="2 4" key="1">
    <citation type="journal article" date="2008" name="Science">
        <title>The Physcomitrella genome reveals evolutionary insights into the conquest of land by plants.</title>
        <authorList>
            <person name="Rensing S."/>
            <person name="Lang D."/>
            <person name="Zimmer A."/>
            <person name="Terry A."/>
            <person name="Salamov A."/>
            <person name="Shapiro H."/>
            <person name="Nishiyama T."/>
            <person name="Perroud P.-F."/>
            <person name="Lindquist E."/>
            <person name="Kamisugi Y."/>
            <person name="Tanahashi T."/>
            <person name="Sakakibara K."/>
            <person name="Fujita T."/>
            <person name="Oishi K."/>
            <person name="Shin-I T."/>
            <person name="Kuroki Y."/>
            <person name="Toyoda A."/>
            <person name="Suzuki Y."/>
            <person name="Hashimoto A."/>
            <person name="Yamaguchi K."/>
            <person name="Sugano A."/>
            <person name="Kohara Y."/>
            <person name="Fujiyama A."/>
            <person name="Anterola A."/>
            <person name="Aoki S."/>
            <person name="Ashton N."/>
            <person name="Barbazuk W.B."/>
            <person name="Barker E."/>
            <person name="Bennetzen J."/>
            <person name="Bezanilla M."/>
            <person name="Blankenship R."/>
            <person name="Cho S.H."/>
            <person name="Dutcher S."/>
            <person name="Estelle M."/>
            <person name="Fawcett J.A."/>
            <person name="Gundlach H."/>
            <person name="Hanada K."/>
            <person name="Heyl A."/>
            <person name="Hicks K.A."/>
            <person name="Hugh J."/>
            <person name="Lohr M."/>
            <person name="Mayer K."/>
            <person name="Melkozernov A."/>
            <person name="Murata T."/>
            <person name="Nelson D."/>
            <person name="Pils B."/>
            <person name="Prigge M."/>
            <person name="Reiss B."/>
            <person name="Renner T."/>
            <person name="Rombauts S."/>
            <person name="Rushton P."/>
            <person name="Sanderfoot A."/>
            <person name="Schween G."/>
            <person name="Shiu S.-H."/>
            <person name="Stueber K."/>
            <person name="Theodoulou F.L."/>
            <person name="Tu H."/>
            <person name="Van de Peer Y."/>
            <person name="Verrier P.J."/>
            <person name="Waters E."/>
            <person name="Wood A."/>
            <person name="Yang L."/>
            <person name="Cove D."/>
            <person name="Cuming A."/>
            <person name="Hasebe M."/>
            <person name="Lucas S."/>
            <person name="Mishler D.B."/>
            <person name="Reski R."/>
            <person name="Grigoriev I."/>
            <person name="Quatrano R.S."/>
            <person name="Boore J.L."/>
        </authorList>
    </citation>
    <scope>NUCLEOTIDE SEQUENCE [LARGE SCALE GENOMIC DNA]</scope>
    <source>
        <strain evidence="3 4">cv. Gransden 2004</strain>
    </source>
</reference>
<feature type="region of interest" description="Disordered" evidence="1">
    <location>
        <begin position="441"/>
        <end position="461"/>
    </location>
</feature>
<evidence type="ECO:0000313" key="4">
    <source>
        <dbReference type="Proteomes" id="UP000006727"/>
    </source>
</evidence>